<evidence type="ECO:0000313" key="3">
    <source>
        <dbReference type="EMBL" id="MCT9001956.1"/>
    </source>
</evidence>
<protein>
    <recommendedName>
        <fullName evidence="5">LPXTG cell wall anchor domain-containing protein</fullName>
    </recommendedName>
</protein>
<keyword evidence="1" id="KW-0472">Membrane</keyword>
<keyword evidence="1" id="KW-1133">Transmembrane helix</keyword>
<keyword evidence="2" id="KW-0732">Signal</keyword>
<feature type="transmembrane region" description="Helical" evidence="1">
    <location>
        <begin position="148"/>
        <end position="170"/>
    </location>
</feature>
<organism evidence="3 4">
    <name type="scientific">Microbacterium memoriense</name>
    <dbReference type="NCBI Taxonomy" id="2978350"/>
    <lineage>
        <taxon>Bacteria</taxon>
        <taxon>Bacillati</taxon>
        <taxon>Actinomycetota</taxon>
        <taxon>Actinomycetes</taxon>
        <taxon>Micrococcales</taxon>
        <taxon>Microbacteriaceae</taxon>
        <taxon>Microbacterium</taxon>
    </lineage>
</organism>
<keyword evidence="4" id="KW-1185">Reference proteome</keyword>
<accession>A0ABT2PBI7</accession>
<dbReference type="EMBL" id="JAODOR010000007">
    <property type="protein sequence ID" value="MCT9001956.1"/>
    <property type="molecule type" value="Genomic_DNA"/>
</dbReference>
<feature type="signal peptide" evidence="2">
    <location>
        <begin position="1"/>
        <end position="26"/>
    </location>
</feature>
<feature type="chain" id="PRO_5047411442" description="LPXTG cell wall anchor domain-containing protein" evidence="2">
    <location>
        <begin position="27"/>
        <end position="179"/>
    </location>
</feature>
<comment type="caution">
    <text evidence="3">The sequence shown here is derived from an EMBL/GenBank/DDBJ whole genome shotgun (WGS) entry which is preliminary data.</text>
</comment>
<dbReference type="Proteomes" id="UP001300496">
    <property type="component" value="Unassembled WGS sequence"/>
</dbReference>
<keyword evidence="1" id="KW-0812">Transmembrane</keyword>
<name>A0ABT2PBI7_9MICO</name>
<evidence type="ECO:0008006" key="5">
    <source>
        <dbReference type="Google" id="ProtNLM"/>
    </source>
</evidence>
<gene>
    <name evidence="3" type="ORF">N4R40_06210</name>
</gene>
<evidence type="ECO:0000256" key="2">
    <source>
        <dbReference type="SAM" id="SignalP"/>
    </source>
</evidence>
<proteinExistence type="predicted"/>
<dbReference type="RefSeq" id="WP_261606506.1">
    <property type="nucleotide sequence ID" value="NZ_JAODOR010000007.1"/>
</dbReference>
<reference evidence="3 4" key="1">
    <citation type="journal article" date="2024" name="Int. J. Syst. Evol. Microbiol.">
        <title>Microbacterium memoriense sp. nov., a member of the Actinomycetota from marine beach sediment of the north coast of Portugal.</title>
        <authorList>
            <person name="Santos J.D.N.D."/>
            <person name="Klimek D."/>
            <person name="Calusinska M."/>
            <person name="Lobo-da-Cunha A."/>
            <person name="Catita J."/>
            <person name="Goncalves H."/>
            <person name="Gonzalez I."/>
            <person name="Lage O.M."/>
        </authorList>
    </citation>
    <scope>NUCLEOTIDE SEQUENCE [LARGE SCALE GENOMIC DNA]</scope>
    <source>
        <strain evidence="3 4">PMIC_1C1B</strain>
    </source>
</reference>
<sequence>MKHRLTKAAAALAIATAAVFAAPAMANAYTPSGPDSSTTTITPGGTANLTFTGFEPGESVTFTLTGENGAGATLAFVKFAVSSASLTKSATAAGAAPVSVTLPTNASGTYTLAASAASGNATQQIVVGSAAGGAATLPSTGFDGDGLLGVWIGGGALVLAGSAVAVAATVRRNRQNVAA</sequence>
<evidence type="ECO:0000256" key="1">
    <source>
        <dbReference type="SAM" id="Phobius"/>
    </source>
</evidence>
<evidence type="ECO:0000313" key="4">
    <source>
        <dbReference type="Proteomes" id="UP001300496"/>
    </source>
</evidence>